<dbReference type="AlphaFoldDB" id="A0AAN8EG55"/>
<keyword evidence="4" id="KW-0732">Signal</keyword>
<dbReference type="SUPFAM" id="SSF74650">
    <property type="entry name" value="Galactose mutarotase-like"/>
    <property type="match status" value="1"/>
</dbReference>
<sequence length="401" mass="43662">MKTSYLTPLAVLAGSVLAQNATSTSSSPTTEYTIQAENITAVVLPYGARLVSCVVPDRNGDMQDVVVGYDTGEEYINDTNTQHTFFGAVVGRYANRIKNGTFTIDGTTYEVPKNEHDGINTLHGGNVGYDQRNWTVVASNDSAISMTLLDTGFEDFPGTVLTTATFSVSSYPSGPRGQMQPRLTTQLVSVALDTPTPIMLSNHIYWNMNAFQAQDMLNDTYFYMPYSDRYIQTDGILIPNGTFGLTSNEPGLDFTSPKLVGTAIDETAGHEYCGTNCTGIDNAFIVDRPADVSSTSSIPLFHAWSETTGIQMTMSSNQIGIQIFTCMSQNGTTPVKMSQQERNQGVEGATDVINKYGCFALEPQVYIDAINNPQWGVNDYEIFSPDTGPSVNRATYDFSTL</sequence>
<dbReference type="InterPro" id="IPR014718">
    <property type="entry name" value="GH-type_carb-bd"/>
</dbReference>
<dbReference type="Pfam" id="PF01263">
    <property type="entry name" value="Aldose_epim"/>
    <property type="match status" value="1"/>
</dbReference>
<dbReference type="InterPro" id="IPR047215">
    <property type="entry name" value="Galactose_mutarotase-like"/>
</dbReference>
<evidence type="ECO:0000256" key="3">
    <source>
        <dbReference type="ARBA" id="ARBA00023277"/>
    </source>
</evidence>
<keyword evidence="2" id="KW-0413">Isomerase</keyword>
<evidence type="ECO:0000256" key="2">
    <source>
        <dbReference type="ARBA" id="ARBA00023235"/>
    </source>
</evidence>
<evidence type="ECO:0000256" key="4">
    <source>
        <dbReference type="SAM" id="SignalP"/>
    </source>
</evidence>
<dbReference type="GO" id="GO:0030246">
    <property type="term" value="F:carbohydrate binding"/>
    <property type="evidence" value="ECO:0007669"/>
    <property type="project" value="InterPro"/>
</dbReference>
<proteinExistence type="inferred from homology"/>
<comment type="similarity">
    <text evidence="1">Belongs to the aldose epimerase family.</text>
</comment>
<name>A0AAN8EG55_9EURO</name>
<keyword evidence="6" id="KW-1185">Reference proteome</keyword>
<dbReference type="GO" id="GO:0006006">
    <property type="term" value="P:glucose metabolic process"/>
    <property type="evidence" value="ECO:0007669"/>
    <property type="project" value="TreeGrafter"/>
</dbReference>
<dbReference type="GO" id="GO:0033499">
    <property type="term" value="P:galactose catabolic process via UDP-galactose, Leloir pathway"/>
    <property type="evidence" value="ECO:0007669"/>
    <property type="project" value="TreeGrafter"/>
</dbReference>
<dbReference type="GO" id="GO:0004034">
    <property type="term" value="F:aldose 1-epimerase activity"/>
    <property type="evidence" value="ECO:0007669"/>
    <property type="project" value="TreeGrafter"/>
</dbReference>
<reference evidence="5 6" key="1">
    <citation type="submission" date="2022-12" db="EMBL/GenBank/DDBJ databases">
        <title>Genomic features and morphological characterization of a novel Knufia sp. strain isolated from spacecraft assembly facility.</title>
        <authorList>
            <person name="Teixeira M."/>
            <person name="Chander A.M."/>
            <person name="Stajich J.E."/>
            <person name="Venkateswaran K."/>
        </authorList>
    </citation>
    <scope>NUCLEOTIDE SEQUENCE [LARGE SCALE GENOMIC DNA]</scope>
    <source>
        <strain evidence="5 6">FJI-L2-BK-P2</strain>
    </source>
</reference>
<evidence type="ECO:0000313" key="5">
    <source>
        <dbReference type="EMBL" id="KAK5953350.1"/>
    </source>
</evidence>
<feature type="chain" id="PRO_5042964323" description="Aldose 1-epimerase" evidence="4">
    <location>
        <begin position="19"/>
        <end position="401"/>
    </location>
</feature>
<feature type="signal peptide" evidence="4">
    <location>
        <begin position="1"/>
        <end position="18"/>
    </location>
</feature>
<dbReference type="EMBL" id="JAKLMC020000011">
    <property type="protein sequence ID" value="KAK5953350.1"/>
    <property type="molecule type" value="Genomic_DNA"/>
</dbReference>
<evidence type="ECO:0000313" key="6">
    <source>
        <dbReference type="Proteomes" id="UP001316803"/>
    </source>
</evidence>
<protein>
    <recommendedName>
        <fullName evidence="7">Aldose 1-epimerase</fullName>
    </recommendedName>
</protein>
<evidence type="ECO:0008006" key="7">
    <source>
        <dbReference type="Google" id="ProtNLM"/>
    </source>
</evidence>
<keyword evidence="3" id="KW-0119">Carbohydrate metabolism</keyword>
<dbReference type="CDD" id="cd09019">
    <property type="entry name" value="galactose_mutarotase_like"/>
    <property type="match status" value="1"/>
</dbReference>
<dbReference type="PANTHER" id="PTHR10091:SF6">
    <property type="entry name" value="1-EPIMERASE, PUTATIVE (AFU_ORTHOLOGUE AFUA_3G13240)-RELATED"/>
    <property type="match status" value="1"/>
</dbReference>
<organism evidence="5 6">
    <name type="scientific">Knufia fluminis</name>
    <dbReference type="NCBI Taxonomy" id="191047"/>
    <lineage>
        <taxon>Eukaryota</taxon>
        <taxon>Fungi</taxon>
        <taxon>Dikarya</taxon>
        <taxon>Ascomycota</taxon>
        <taxon>Pezizomycotina</taxon>
        <taxon>Eurotiomycetes</taxon>
        <taxon>Chaetothyriomycetidae</taxon>
        <taxon>Chaetothyriales</taxon>
        <taxon>Trichomeriaceae</taxon>
        <taxon>Knufia</taxon>
    </lineage>
</organism>
<dbReference type="Gene3D" id="2.70.98.10">
    <property type="match status" value="1"/>
</dbReference>
<evidence type="ECO:0000256" key="1">
    <source>
        <dbReference type="ARBA" id="ARBA00006206"/>
    </source>
</evidence>
<dbReference type="PANTHER" id="PTHR10091">
    <property type="entry name" value="ALDOSE-1-EPIMERASE"/>
    <property type="match status" value="1"/>
</dbReference>
<gene>
    <name evidence="5" type="ORF">OHC33_005294</name>
</gene>
<dbReference type="Proteomes" id="UP001316803">
    <property type="component" value="Unassembled WGS sequence"/>
</dbReference>
<dbReference type="InterPro" id="IPR011013">
    <property type="entry name" value="Gal_mutarotase_sf_dom"/>
</dbReference>
<dbReference type="InterPro" id="IPR008183">
    <property type="entry name" value="Aldose_1/G6P_1-epimerase"/>
</dbReference>
<comment type="caution">
    <text evidence="5">The sequence shown here is derived from an EMBL/GenBank/DDBJ whole genome shotgun (WGS) entry which is preliminary data.</text>
</comment>
<accession>A0AAN8EG55</accession>